<organism evidence="1 2">
    <name type="scientific">Bacillus phage PBC2</name>
    <dbReference type="NCBI Taxonomy" id="1675029"/>
    <lineage>
        <taxon>Viruses</taxon>
        <taxon>Duplodnaviria</taxon>
        <taxon>Heunggongvirae</taxon>
        <taxon>Uroviricota</taxon>
        <taxon>Caudoviricetes</taxon>
        <taxon>Andregratiavirinae</taxon>
        <taxon>Haetaevirus</taxon>
        <taxon>Haetaevirus PBC2</taxon>
    </lineage>
</organism>
<proteinExistence type="predicted"/>
<protein>
    <submittedName>
        <fullName evidence="1">Uncharacterized protein</fullName>
    </submittedName>
</protein>
<accession>A0A218KCD2</accession>
<name>A0A218KCD2_9CAUD</name>
<keyword evidence="2" id="KW-1185">Reference proteome</keyword>
<dbReference type="EMBL" id="KT070867">
    <property type="protein sequence ID" value="AKQ08559.1"/>
    <property type="molecule type" value="Genomic_DNA"/>
</dbReference>
<gene>
    <name evidence="1" type="ORF">PBC2_244</name>
</gene>
<reference evidence="1 2" key="1">
    <citation type="submission" date="2015-06" db="EMBL/GenBank/DDBJ databases">
        <title>Complete genome sequence of Bacillus cereus phage PBC2.</title>
        <authorList>
            <person name="Kong M."/>
            <person name="Ryu S."/>
        </authorList>
    </citation>
    <scope>NUCLEOTIDE SEQUENCE [LARGE SCALE GENOMIC DNA]</scope>
</reference>
<dbReference type="Proteomes" id="UP000223102">
    <property type="component" value="Segment"/>
</dbReference>
<sequence length="50" mass="5576">MEFWLLAKIGMVVKAFVTGGYAVASGYVIKTGLRYVDDYKESVANEKEVK</sequence>
<evidence type="ECO:0000313" key="2">
    <source>
        <dbReference type="Proteomes" id="UP000223102"/>
    </source>
</evidence>
<evidence type="ECO:0000313" key="1">
    <source>
        <dbReference type="EMBL" id="AKQ08559.1"/>
    </source>
</evidence>